<evidence type="ECO:0008006" key="4">
    <source>
        <dbReference type="Google" id="ProtNLM"/>
    </source>
</evidence>
<dbReference type="KEGG" id="psoj:PHYSODRAFT_319024"/>
<name>G5A7U5_PHYSP</name>
<dbReference type="GeneID" id="20644279"/>
<dbReference type="InParanoid" id="G5A7U5"/>
<protein>
    <recommendedName>
        <fullName evidence="4">PiggyBac transposable element-derived protein 4 C-terminal zinc-ribbon domain-containing protein</fullName>
    </recommendedName>
</protein>
<sequence length="204" mass="23837">MAAIWLRIIMTLFYNAHQSDRLFKYKQSLPSFASFCRDAARSLGQRSRPKQNAAIPKREHFKTDPDWIRLRLSKRFKHQVIRIEGEAQNCCVLCCQISHDVENVGHTRKGFITRFQCSDCKVALCQVARWNGETSCLEKFHSDKELPDPCKGPEQVISTQVHTNRAPPPSRKRQHSIEIPNRRASSTRLEIKERRRSLRLRELQ</sequence>
<accession>G5A7U5</accession>
<evidence type="ECO:0000313" key="3">
    <source>
        <dbReference type="Proteomes" id="UP000002640"/>
    </source>
</evidence>
<dbReference type="RefSeq" id="XP_009536143.1">
    <property type="nucleotide sequence ID" value="XM_009537848.1"/>
</dbReference>
<organism evidence="2 3">
    <name type="scientific">Phytophthora sojae (strain P6497)</name>
    <name type="common">Soybean stem and root rot agent</name>
    <name type="synonym">Phytophthora megasperma f. sp. glycines</name>
    <dbReference type="NCBI Taxonomy" id="1094619"/>
    <lineage>
        <taxon>Eukaryota</taxon>
        <taxon>Sar</taxon>
        <taxon>Stramenopiles</taxon>
        <taxon>Oomycota</taxon>
        <taxon>Peronosporomycetes</taxon>
        <taxon>Peronosporales</taxon>
        <taxon>Peronosporaceae</taxon>
        <taxon>Phytophthora</taxon>
    </lineage>
</organism>
<gene>
    <name evidence="2" type="ORF">PHYSODRAFT_319024</name>
</gene>
<proteinExistence type="predicted"/>
<dbReference type="AlphaFoldDB" id="G5A7U5"/>
<reference evidence="2 3" key="1">
    <citation type="journal article" date="2006" name="Science">
        <title>Phytophthora genome sequences uncover evolutionary origins and mechanisms of pathogenesis.</title>
        <authorList>
            <person name="Tyler B.M."/>
            <person name="Tripathy S."/>
            <person name="Zhang X."/>
            <person name="Dehal P."/>
            <person name="Jiang R.H."/>
            <person name="Aerts A."/>
            <person name="Arredondo F.D."/>
            <person name="Baxter L."/>
            <person name="Bensasson D."/>
            <person name="Beynon J.L."/>
            <person name="Chapman J."/>
            <person name="Damasceno C.M."/>
            <person name="Dorrance A.E."/>
            <person name="Dou D."/>
            <person name="Dickerman A.W."/>
            <person name="Dubchak I.L."/>
            <person name="Garbelotto M."/>
            <person name="Gijzen M."/>
            <person name="Gordon S.G."/>
            <person name="Govers F."/>
            <person name="Grunwald N.J."/>
            <person name="Huang W."/>
            <person name="Ivors K.L."/>
            <person name="Jones R.W."/>
            <person name="Kamoun S."/>
            <person name="Krampis K."/>
            <person name="Lamour K.H."/>
            <person name="Lee M.K."/>
            <person name="McDonald W.H."/>
            <person name="Medina M."/>
            <person name="Meijer H.J."/>
            <person name="Nordberg E.K."/>
            <person name="Maclean D.J."/>
            <person name="Ospina-Giraldo M.D."/>
            <person name="Morris P.F."/>
            <person name="Phuntumart V."/>
            <person name="Putnam N.H."/>
            <person name="Rash S."/>
            <person name="Rose J.K."/>
            <person name="Sakihama Y."/>
            <person name="Salamov A.A."/>
            <person name="Savidor A."/>
            <person name="Scheuring C.F."/>
            <person name="Smith B.M."/>
            <person name="Sobral B.W."/>
            <person name="Terry A."/>
            <person name="Torto-Alalibo T.A."/>
            <person name="Win J."/>
            <person name="Xu Z."/>
            <person name="Zhang H."/>
            <person name="Grigoriev I.V."/>
            <person name="Rokhsar D.S."/>
            <person name="Boore J.L."/>
        </authorList>
    </citation>
    <scope>NUCLEOTIDE SEQUENCE [LARGE SCALE GENOMIC DNA]</scope>
    <source>
        <strain evidence="2 3">P6497</strain>
    </source>
</reference>
<dbReference type="Proteomes" id="UP000002640">
    <property type="component" value="Unassembled WGS sequence"/>
</dbReference>
<keyword evidence="3" id="KW-1185">Reference proteome</keyword>
<dbReference type="EMBL" id="JH159161">
    <property type="protein sequence ID" value="EGZ07971.1"/>
    <property type="molecule type" value="Genomic_DNA"/>
</dbReference>
<feature type="region of interest" description="Disordered" evidence="1">
    <location>
        <begin position="159"/>
        <end position="191"/>
    </location>
</feature>
<evidence type="ECO:0000256" key="1">
    <source>
        <dbReference type="SAM" id="MobiDB-lite"/>
    </source>
</evidence>
<evidence type="ECO:0000313" key="2">
    <source>
        <dbReference type="EMBL" id="EGZ07971.1"/>
    </source>
</evidence>